<dbReference type="InterPro" id="IPR000792">
    <property type="entry name" value="Tscrpt_reg_LuxR_C"/>
</dbReference>
<dbReference type="GO" id="GO:0003677">
    <property type="term" value="F:DNA binding"/>
    <property type="evidence" value="ECO:0007669"/>
    <property type="project" value="UniProtKB-KW"/>
</dbReference>
<dbReference type="EMBL" id="CAFBOZ010000269">
    <property type="protein sequence ID" value="CAB5019565.1"/>
    <property type="molecule type" value="Genomic_DNA"/>
</dbReference>
<dbReference type="Pfam" id="PF00072">
    <property type="entry name" value="Response_reg"/>
    <property type="match status" value="1"/>
</dbReference>
<organism evidence="3">
    <name type="scientific">freshwater metagenome</name>
    <dbReference type="NCBI Taxonomy" id="449393"/>
    <lineage>
        <taxon>unclassified sequences</taxon>
        <taxon>metagenomes</taxon>
        <taxon>ecological metagenomes</taxon>
    </lineage>
</organism>
<sequence>MDTVRALVVENDPFTLASLVSALEYQRVSVVARATTAREGLELQREHEPDVALLDLDLGVGPTGFDLAHALRRRQPEIGLVILSSYRDPRLIAPGMIEPPRGTCYLSKADITDFSTVVATVLAAVRNPLLARKPVRNGLPPLTEAQLEVLRLVAQGSSTQAIAQEREVSVKAVEQMIKRLTEILDLPRDGTTNQHVQLARAYLELAGKLADPEP</sequence>
<keyword evidence="1" id="KW-0238">DNA-binding</keyword>
<dbReference type="InterPro" id="IPR016032">
    <property type="entry name" value="Sig_transdc_resp-reg_C-effctor"/>
</dbReference>
<dbReference type="SMART" id="SM00448">
    <property type="entry name" value="REC"/>
    <property type="match status" value="1"/>
</dbReference>
<dbReference type="PROSITE" id="PS50110">
    <property type="entry name" value="RESPONSE_REGULATORY"/>
    <property type="match status" value="1"/>
</dbReference>
<dbReference type="PANTHER" id="PTHR43214">
    <property type="entry name" value="TWO-COMPONENT RESPONSE REGULATOR"/>
    <property type="match status" value="1"/>
</dbReference>
<dbReference type="InterPro" id="IPR001789">
    <property type="entry name" value="Sig_transdc_resp-reg_receiver"/>
</dbReference>
<dbReference type="GO" id="GO:0006355">
    <property type="term" value="P:regulation of DNA-templated transcription"/>
    <property type="evidence" value="ECO:0007669"/>
    <property type="project" value="InterPro"/>
</dbReference>
<dbReference type="GO" id="GO:0000160">
    <property type="term" value="P:phosphorelay signal transduction system"/>
    <property type="evidence" value="ECO:0007669"/>
    <property type="project" value="InterPro"/>
</dbReference>
<dbReference type="SUPFAM" id="SSF46894">
    <property type="entry name" value="C-terminal effector domain of the bipartite response regulators"/>
    <property type="match status" value="1"/>
</dbReference>
<evidence type="ECO:0000313" key="3">
    <source>
        <dbReference type="EMBL" id="CAB5019565.1"/>
    </source>
</evidence>
<dbReference type="SUPFAM" id="SSF52172">
    <property type="entry name" value="CheY-like"/>
    <property type="match status" value="1"/>
</dbReference>
<evidence type="ECO:0000259" key="2">
    <source>
        <dbReference type="PROSITE" id="PS50110"/>
    </source>
</evidence>
<dbReference type="InterPro" id="IPR011006">
    <property type="entry name" value="CheY-like_superfamily"/>
</dbReference>
<protein>
    <submittedName>
        <fullName evidence="3">Unannotated protein</fullName>
    </submittedName>
</protein>
<evidence type="ECO:0000256" key="1">
    <source>
        <dbReference type="ARBA" id="ARBA00023125"/>
    </source>
</evidence>
<dbReference type="InterPro" id="IPR039420">
    <property type="entry name" value="WalR-like"/>
</dbReference>
<name>A0A6J7QRK4_9ZZZZ</name>
<reference evidence="3" key="1">
    <citation type="submission" date="2020-05" db="EMBL/GenBank/DDBJ databases">
        <authorList>
            <person name="Chiriac C."/>
            <person name="Salcher M."/>
            <person name="Ghai R."/>
            <person name="Kavagutti S V."/>
        </authorList>
    </citation>
    <scope>NUCLEOTIDE SEQUENCE</scope>
</reference>
<dbReference type="InterPro" id="IPR036388">
    <property type="entry name" value="WH-like_DNA-bd_sf"/>
</dbReference>
<gene>
    <name evidence="3" type="ORF">UFOPK3992_01627</name>
</gene>
<proteinExistence type="predicted"/>
<dbReference type="Gene3D" id="3.40.50.2300">
    <property type="match status" value="1"/>
</dbReference>
<accession>A0A6J7QRK4</accession>
<dbReference type="Pfam" id="PF00196">
    <property type="entry name" value="GerE"/>
    <property type="match status" value="1"/>
</dbReference>
<dbReference type="Gene3D" id="1.10.10.10">
    <property type="entry name" value="Winged helix-like DNA-binding domain superfamily/Winged helix DNA-binding domain"/>
    <property type="match status" value="1"/>
</dbReference>
<feature type="domain" description="Response regulatory" evidence="2">
    <location>
        <begin position="5"/>
        <end position="123"/>
    </location>
</feature>
<dbReference type="SMART" id="SM00421">
    <property type="entry name" value="HTH_LUXR"/>
    <property type="match status" value="1"/>
</dbReference>
<dbReference type="AlphaFoldDB" id="A0A6J7QRK4"/>